<reference evidence="9 10" key="2">
    <citation type="submission" date="2016-10" db="EMBL/GenBank/DDBJ databases">
        <authorList>
            <person name="de Groot N.N."/>
        </authorList>
    </citation>
    <scope>NUCLEOTIDE SEQUENCE [LARGE SCALE GENOMIC DNA]</scope>
    <source>
        <strain evidence="9 10">DSM 23406</strain>
    </source>
</reference>
<dbReference type="GO" id="GO:0055085">
    <property type="term" value="P:transmembrane transport"/>
    <property type="evidence" value="ECO:0007669"/>
    <property type="project" value="InterPro"/>
</dbReference>
<proteinExistence type="inferred from homology"/>
<dbReference type="AlphaFoldDB" id="A0A1G6Z5A5"/>
<name>A0A1G6Z5A5_9GAMM</name>
<feature type="transmembrane region" description="Helical" evidence="5">
    <location>
        <begin position="222"/>
        <end position="255"/>
    </location>
</feature>
<organism evidence="9 10">
    <name type="scientific">Psychrobacter pacificensis</name>
    <dbReference type="NCBI Taxonomy" id="112002"/>
    <lineage>
        <taxon>Bacteria</taxon>
        <taxon>Pseudomonadati</taxon>
        <taxon>Pseudomonadota</taxon>
        <taxon>Gammaproteobacteria</taxon>
        <taxon>Moraxellales</taxon>
        <taxon>Moraxellaceae</taxon>
        <taxon>Psychrobacter</taxon>
    </lineage>
</organism>
<dbReference type="CDD" id="cd06261">
    <property type="entry name" value="TM_PBP2"/>
    <property type="match status" value="1"/>
</dbReference>
<keyword evidence="3 5" id="KW-1133">Transmembrane helix</keyword>
<evidence type="ECO:0000259" key="7">
    <source>
        <dbReference type="PROSITE" id="PS50928"/>
    </source>
</evidence>
<feature type="region of interest" description="Disordered" evidence="6">
    <location>
        <begin position="1"/>
        <end position="29"/>
    </location>
</feature>
<sequence>MSNNQSSSKSSTINSEPDKAPMPEHNPQVALPKKQRLNPIWQARLNRFRQNRLGVISLFVFAVIFVICMAANVIANDKPLLVQYQGDYYFPVLKAYPETTFGGVFETETNYKDPAVQSLIDEQGFYIMPPIPFADQTPNVELGLPYPAAPNAQNWLGTDDMGRDVLTRILYGMRVSLLFGLALTLAGALIGIIVGAIQGYYGGWVDLAGQRFMEVWGGMPQLFMIIILVSLFSPSIIMLFAMMLLFGWMGLVGLVRAEFLRARNFDYVRAARNLGVSDSQIMLRHILPNALASSLSQLPFILTANIIALTALDFLGYGLPPGSPSLGELMVQGKNNLDAPWLALSGFFSLTFILSLLIFVGEALRDAFDPRRS</sequence>
<evidence type="ECO:0000313" key="9">
    <source>
        <dbReference type="EMBL" id="SDD97711.1"/>
    </source>
</evidence>
<protein>
    <submittedName>
        <fullName evidence="8">ABC transporter permease</fullName>
    </submittedName>
    <submittedName>
        <fullName evidence="9">Microcin C transport system permease protein</fullName>
    </submittedName>
</protein>
<evidence type="ECO:0000256" key="5">
    <source>
        <dbReference type="RuleBase" id="RU363032"/>
    </source>
</evidence>
<feature type="compositionally biased region" description="Low complexity" evidence="6">
    <location>
        <begin position="1"/>
        <end position="15"/>
    </location>
</feature>
<dbReference type="Pfam" id="PF00528">
    <property type="entry name" value="BPD_transp_1"/>
    <property type="match status" value="1"/>
</dbReference>
<dbReference type="InterPro" id="IPR000515">
    <property type="entry name" value="MetI-like"/>
</dbReference>
<keyword evidence="5" id="KW-0813">Transport</keyword>
<feature type="transmembrane region" description="Helical" evidence="5">
    <location>
        <begin position="53"/>
        <end position="75"/>
    </location>
</feature>
<dbReference type="PANTHER" id="PTHR30325">
    <property type="entry name" value="MEMBRANE COMPONENT OF ABC TRANSPORTER"/>
    <property type="match status" value="1"/>
</dbReference>
<dbReference type="PROSITE" id="PS50928">
    <property type="entry name" value="ABC_TM1"/>
    <property type="match status" value="1"/>
</dbReference>
<keyword evidence="11" id="KW-1185">Reference proteome</keyword>
<comment type="subcellular location">
    <subcellularLocation>
        <location evidence="1 5">Cell membrane</location>
        <topology evidence="1 5">Multi-pass membrane protein</topology>
    </subcellularLocation>
</comment>
<evidence type="ECO:0000256" key="3">
    <source>
        <dbReference type="ARBA" id="ARBA00022989"/>
    </source>
</evidence>
<dbReference type="PANTHER" id="PTHR30325:SF0">
    <property type="entry name" value="INNER MEMBRANE ABC TRANSPORTER PERMEASE PROTEIN YEJE"/>
    <property type="match status" value="1"/>
</dbReference>
<feature type="domain" description="ABC transmembrane type-1" evidence="7">
    <location>
        <begin position="173"/>
        <end position="365"/>
    </location>
</feature>
<dbReference type="GO" id="GO:0005886">
    <property type="term" value="C:plasma membrane"/>
    <property type="evidence" value="ECO:0007669"/>
    <property type="project" value="UniProtKB-SubCell"/>
</dbReference>
<feature type="transmembrane region" description="Helical" evidence="5">
    <location>
        <begin position="339"/>
        <end position="364"/>
    </location>
</feature>
<dbReference type="InterPro" id="IPR025966">
    <property type="entry name" value="OppC_N"/>
</dbReference>
<dbReference type="SUPFAM" id="SSF161098">
    <property type="entry name" value="MetI-like"/>
    <property type="match status" value="1"/>
</dbReference>
<dbReference type="EMBL" id="BSOK01000059">
    <property type="protein sequence ID" value="GLR29971.1"/>
    <property type="molecule type" value="Genomic_DNA"/>
</dbReference>
<feature type="transmembrane region" description="Helical" evidence="5">
    <location>
        <begin position="177"/>
        <end position="202"/>
    </location>
</feature>
<dbReference type="EMBL" id="FNAL01000015">
    <property type="protein sequence ID" value="SDD97711.1"/>
    <property type="molecule type" value="Genomic_DNA"/>
</dbReference>
<comment type="similarity">
    <text evidence="5">Belongs to the binding-protein-dependent transport system permease family.</text>
</comment>
<keyword evidence="2 5" id="KW-0812">Transmembrane</keyword>
<evidence type="ECO:0000256" key="4">
    <source>
        <dbReference type="ARBA" id="ARBA00023136"/>
    </source>
</evidence>
<keyword evidence="4 5" id="KW-0472">Membrane</keyword>
<gene>
    <name evidence="8" type="primary">yejE</name>
    <name evidence="8" type="ORF">GCM10007915_22100</name>
    <name evidence="9" type="ORF">SAMN05660405_01940</name>
</gene>
<dbReference type="InterPro" id="IPR035906">
    <property type="entry name" value="MetI-like_sf"/>
</dbReference>
<evidence type="ECO:0000256" key="6">
    <source>
        <dbReference type="SAM" id="MobiDB-lite"/>
    </source>
</evidence>
<reference evidence="8" key="4">
    <citation type="submission" date="2023-01" db="EMBL/GenBank/DDBJ databases">
        <title>Draft genome sequence of Psychrobacter pacificensis strain NBRC 103191.</title>
        <authorList>
            <person name="Sun Q."/>
            <person name="Mori K."/>
        </authorList>
    </citation>
    <scope>NUCLEOTIDE SEQUENCE</scope>
    <source>
        <strain evidence="8">NBRC 103191</strain>
    </source>
</reference>
<dbReference type="NCBIfam" id="NF011596">
    <property type="entry name" value="PRK15021.1"/>
    <property type="match status" value="1"/>
</dbReference>
<reference evidence="11" key="3">
    <citation type="journal article" date="2019" name="Int. J. Syst. Evol. Microbiol.">
        <title>The Global Catalogue of Microorganisms (GCM) 10K type strain sequencing project: providing services to taxonomists for standard genome sequencing and annotation.</title>
        <authorList>
            <consortium name="The Broad Institute Genomics Platform"/>
            <consortium name="The Broad Institute Genome Sequencing Center for Infectious Disease"/>
            <person name="Wu L."/>
            <person name="Ma J."/>
        </authorList>
    </citation>
    <scope>NUCLEOTIDE SEQUENCE [LARGE SCALE GENOMIC DNA]</scope>
    <source>
        <strain evidence="11">NBRC 103191</strain>
    </source>
</reference>
<dbReference type="GO" id="GO:0042884">
    <property type="term" value="P:microcin transport"/>
    <property type="evidence" value="ECO:0007669"/>
    <property type="project" value="TreeGrafter"/>
</dbReference>
<evidence type="ECO:0000313" key="10">
    <source>
        <dbReference type="Proteomes" id="UP000198501"/>
    </source>
</evidence>
<evidence type="ECO:0000313" key="8">
    <source>
        <dbReference type="EMBL" id="GLR29971.1"/>
    </source>
</evidence>
<feature type="transmembrane region" description="Helical" evidence="5">
    <location>
        <begin position="298"/>
        <end position="319"/>
    </location>
</feature>
<evidence type="ECO:0000256" key="2">
    <source>
        <dbReference type="ARBA" id="ARBA00022692"/>
    </source>
</evidence>
<evidence type="ECO:0000313" key="11">
    <source>
        <dbReference type="Proteomes" id="UP001156645"/>
    </source>
</evidence>
<reference evidence="8" key="1">
    <citation type="journal article" date="2014" name="Int. J. Syst. Evol. Microbiol.">
        <title>Complete genome of a new Firmicutes species belonging to the dominant human colonic microbiota ('Ruminococcus bicirculans') reveals two chromosomes and a selective capacity to utilize plant glucans.</title>
        <authorList>
            <consortium name="NISC Comparative Sequencing Program"/>
            <person name="Wegmann U."/>
            <person name="Louis P."/>
            <person name="Goesmann A."/>
            <person name="Henrissat B."/>
            <person name="Duncan S.H."/>
            <person name="Flint H.J."/>
        </authorList>
    </citation>
    <scope>NUCLEOTIDE SEQUENCE</scope>
    <source>
        <strain evidence="8">NBRC 103191</strain>
    </source>
</reference>
<dbReference type="Pfam" id="PF12911">
    <property type="entry name" value="OppC_N"/>
    <property type="match status" value="1"/>
</dbReference>
<dbReference type="Proteomes" id="UP000198501">
    <property type="component" value="Unassembled WGS sequence"/>
</dbReference>
<accession>A0A1G6Z5A5</accession>
<dbReference type="Proteomes" id="UP001156645">
    <property type="component" value="Unassembled WGS sequence"/>
</dbReference>
<evidence type="ECO:0000256" key="1">
    <source>
        <dbReference type="ARBA" id="ARBA00004651"/>
    </source>
</evidence>
<dbReference type="Gene3D" id="1.10.3720.10">
    <property type="entry name" value="MetI-like"/>
    <property type="match status" value="1"/>
</dbReference>